<proteinExistence type="predicted"/>
<evidence type="ECO:0000313" key="1">
    <source>
        <dbReference type="EMBL" id="WUV29396.1"/>
    </source>
</evidence>
<organism evidence="1">
    <name type="scientific">Acinetobacter phage vB_AbaSt_W16</name>
    <dbReference type="NCBI Taxonomy" id="3116434"/>
    <lineage>
        <taxon>Viruses</taxon>
        <taxon>Duplodnaviria</taxon>
        <taxon>Heunggongvirae</taxon>
        <taxon>Uroviricota</taxon>
        <taxon>Caudoviricetes</taxon>
    </lineage>
</organism>
<reference evidence="1" key="1">
    <citation type="submission" date="2024-01" db="EMBL/GenBank/DDBJ databases">
        <title>Isolation and characterization of novel bacteriophages targeting carbapenem-resistant Acinetobacter baumannii.</title>
        <authorList>
            <person name="Kim J."/>
            <person name="Kim S."/>
            <person name="Choi Y.-J."/>
            <person name="Shin M."/>
        </authorList>
    </citation>
    <scope>NUCLEOTIDE SEQUENCE</scope>
</reference>
<sequence>MITLYRLMCEDEFNKVSEFQPFAWQSRFKWFTDTIEFLKRVKDGNFNNSKFKPNRYDYLVIYEIEDDWVLHRVSNHEVMLRREKQPFVKVKSFTKFDKDATLKFMEKLK</sequence>
<dbReference type="EMBL" id="PP174317">
    <property type="protein sequence ID" value="WUV29396.1"/>
    <property type="molecule type" value="Genomic_DNA"/>
</dbReference>
<accession>A0AB38ZCI2</accession>
<name>A0AB38ZCI2_9CAUD</name>
<protein>
    <submittedName>
        <fullName evidence="1">Uncharacterized protein</fullName>
    </submittedName>
</protein>